<accession>A0ABQ7CYW3</accession>
<dbReference type="EMBL" id="QGKV02000759">
    <property type="protein sequence ID" value="KAF3564150.1"/>
    <property type="molecule type" value="Genomic_DNA"/>
</dbReference>
<protein>
    <submittedName>
        <fullName evidence="1">Uncharacterized protein</fullName>
    </submittedName>
</protein>
<evidence type="ECO:0000313" key="2">
    <source>
        <dbReference type="Proteomes" id="UP000266723"/>
    </source>
</evidence>
<dbReference type="Proteomes" id="UP000266723">
    <property type="component" value="Unassembled WGS sequence"/>
</dbReference>
<name>A0ABQ7CYW3_BRACR</name>
<keyword evidence="2" id="KW-1185">Reference proteome</keyword>
<comment type="caution">
    <text evidence="1">The sequence shown here is derived from an EMBL/GenBank/DDBJ whole genome shotgun (WGS) entry which is preliminary data.</text>
</comment>
<gene>
    <name evidence="1" type="ORF">DY000_02012601</name>
</gene>
<proteinExistence type="predicted"/>
<sequence length="73" mass="8318">MQSIHQLLLINQDFSPLPINRSYCIYMAPGCSREITKLLRIDKVVSKESEEPRASPVLSSSVYDGKTQIFDCR</sequence>
<evidence type="ECO:0000313" key="1">
    <source>
        <dbReference type="EMBL" id="KAF3564150.1"/>
    </source>
</evidence>
<reference evidence="1 2" key="1">
    <citation type="journal article" date="2020" name="BMC Genomics">
        <title>Intraspecific diversification of the crop wild relative Brassica cretica Lam. using demographic model selection.</title>
        <authorList>
            <person name="Kioukis A."/>
            <person name="Michalopoulou V.A."/>
            <person name="Briers L."/>
            <person name="Pirintsos S."/>
            <person name="Studholme D.J."/>
            <person name="Pavlidis P."/>
            <person name="Sarris P.F."/>
        </authorList>
    </citation>
    <scope>NUCLEOTIDE SEQUENCE [LARGE SCALE GENOMIC DNA]</scope>
    <source>
        <strain evidence="2">cv. PFS-1207/04</strain>
    </source>
</reference>
<organism evidence="1 2">
    <name type="scientific">Brassica cretica</name>
    <name type="common">Mustard</name>
    <dbReference type="NCBI Taxonomy" id="69181"/>
    <lineage>
        <taxon>Eukaryota</taxon>
        <taxon>Viridiplantae</taxon>
        <taxon>Streptophyta</taxon>
        <taxon>Embryophyta</taxon>
        <taxon>Tracheophyta</taxon>
        <taxon>Spermatophyta</taxon>
        <taxon>Magnoliopsida</taxon>
        <taxon>eudicotyledons</taxon>
        <taxon>Gunneridae</taxon>
        <taxon>Pentapetalae</taxon>
        <taxon>rosids</taxon>
        <taxon>malvids</taxon>
        <taxon>Brassicales</taxon>
        <taxon>Brassicaceae</taxon>
        <taxon>Brassiceae</taxon>
        <taxon>Brassica</taxon>
    </lineage>
</organism>